<feature type="region of interest" description="Disordered" evidence="1">
    <location>
        <begin position="122"/>
        <end position="160"/>
    </location>
</feature>
<name>A0AAD1RR69_PELCU</name>
<evidence type="ECO:0000313" key="2">
    <source>
        <dbReference type="EMBL" id="CAH2276604.1"/>
    </source>
</evidence>
<sequence>MADAAGAPGNPEDKYDILSRLDRIFDDFWCKLENRMCQPALNHPDDHPPHKPNPTIQLKFTAAAMHRASTWRRGGIKASLGGTAAPPQNGKYIPWSRPSRSSAVLAAIASPWQRIKNHTTLQHKTAQTHTQAEQRQTSQVGALEGNPKPGRSPVPVQLAT</sequence>
<accession>A0AAD1RR69</accession>
<feature type="region of interest" description="Disordered" evidence="1">
    <location>
        <begin position="77"/>
        <end position="96"/>
    </location>
</feature>
<feature type="compositionally biased region" description="Polar residues" evidence="1">
    <location>
        <begin position="122"/>
        <end position="140"/>
    </location>
</feature>
<proteinExistence type="predicted"/>
<protein>
    <submittedName>
        <fullName evidence="2">Uncharacterized protein</fullName>
    </submittedName>
</protein>
<reference evidence="2" key="1">
    <citation type="submission" date="2022-03" db="EMBL/GenBank/DDBJ databases">
        <authorList>
            <person name="Alioto T."/>
            <person name="Alioto T."/>
            <person name="Gomez Garrido J."/>
        </authorList>
    </citation>
    <scope>NUCLEOTIDE SEQUENCE</scope>
</reference>
<dbReference type="AlphaFoldDB" id="A0AAD1RR69"/>
<evidence type="ECO:0000313" key="3">
    <source>
        <dbReference type="Proteomes" id="UP001295444"/>
    </source>
</evidence>
<evidence type="ECO:0000256" key="1">
    <source>
        <dbReference type="SAM" id="MobiDB-lite"/>
    </source>
</evidence>
<dbReference type="EMBL" id="OW240914">
    <property type="protein sequence ID" value="CAH2276604.1"/>
    <property type="molecule type" value="Genomic_DNA"/>
</dbReference>
<dbReference type="Proteomes" id="UP001295444">
    <property type="component" value="Chromosome 03"/>
</dbReference>
<organism evidence="2 3">
    <name type="scientific">Pelobates cultripes</name>
    <name type="common">Western spadefoot toad</name>
    <dbReference type="NCBI Taxonomy" id="61616"/>
    <lineage>
        <taxon>Eukaryota</taxon>
        <taxon>Metazoa</taxon>
        <taxon>Chordata</taxon>
        <taxon>Craniata</taxon>
        <taxon>Vertebrata</taxon>
        <taxon>Euteleostomi</taxon>
        <taxon>Amphibia</taxon>
        <taxon>Batrachia</taxon>
        <taxon>Anura</taxon>
        <taxon>Pelobatoidea</taxon>
        <taxon>Pelobatidae</taxon>
        <taxon>Pelobates</taxon>
    </lineage>
</organism>
<gene>
    <name evidence="2" type="ORF">PECUL_23A023053</name>
</gene>
<keyword evidence="3" id="KW-1185">Reference proteome</keyword>